<feature type="region of interest" description="Disordered" evidence="1">
    <location>
        <begin position="654"/>
        <end position="680"/>
    </location>
</feature>
<evidence type="ECO:0000313" key="3">
    <source>
        <dbReference type="EMBL" id="SFS37715.1"/>
    </source>
</evidence>
<name>A0A1I6PC92_9RHOB</name>
<feature type="transmembrane region" description="Helical" evidence="2">
    <location>
        <begin position="12"/>
        <end position="29"/>
    </location>
</feature>
<feature type="transmembrane region" description="Helical" evidence="2">
    <location>
        <begin position="553"/>
        <end position="576"/>
    </location>
</feature>
<keyword evidence="2" id="KW-1133">Transmembrane helix</keyword>
<feature type="transmembrane region" description="Helical" evidence="2">
    <location>
        <begin position="415"/>
        <end position="436"/>
    </location>
</feature>
<dbReference type="STRING" id="311180.SAMN04488050_101437"/>
<dbReference type="RefSeq" id="WP_092421012.1">
    <property type="nucleotide sequence ID" value="NZ_FNCL01000002.1"/>
</dbReference>
<dbReference type="AlphaFoldDB" id="A0A1I6PC92"/>
<keyword evidence="4" id="KW-1185">Reference proteome</keyword>
<feature type="transmembrane region" description="Helical" evidence="2">
    <location>
        <begin position="62"/>
        <end position="84"/>
    </location>
</feature>
<feature type="transmembrane region" description="Helical" evidence="2">
    <location>
        <begin position="383"/>
        <end position="403"/>
    </location>
</feature>
<dbReference type="OrthoDB" id="7830145at2"/>
<dbReference type="Proteomes" id="UP000199392">
    <property type="component" value="Unassembled WGS sequence"/>
</dbReference>
<sequence length="680" mass="74870">MEGISPLSNYNAALFFGALTIAFHSWANFNRPSDGAWDGLGDLVSLLNPSDVRARQVVNRAFFLYLSILLLIYFVLCSYAQLLAPFLGEQFASLVEEASRTVGAEEIPKAGFDPEFLTRPVVEEDKSPSVPLTISLAMVGLAPQVRVLRELESRLRLVAHWMSGIPTRLIRGADALSRQSMDIHDAVEAAHGSERTDTAEDNRFLIGPRDWKRYNHYLDFMAKQSIPIDTYDLKNYLGIIITFNSWLLNDRLDVVRRDNWAAKDVETAVQADVDGFLASMDRLMLFEGAGDARRASVVDLSPGAWKAAEISAAKTARMISMLAFLLDEHGALDTDAYIDPNTYNNTRRSHMRKQIEVLRERLDSAQSYADWSELTFALWGRSLVVIILAAALSGAVAALLNLQAQQDTIAIWRSVSAYTQNAIVIYALPLLAALLMRQSSMRSGQWQNVFVTSWVKGTFQLGEVWIATAFIALFCVLAQDFAIVMAKHGVELVASRAGDVVLNSLFYNGPPALVGPTLAVGVLLLVDAWESGRRGADGSVPSNGVIRFRMFRAVLYTLISLALVAFIGKLSGSLYVRPEGQKMSDFLTRLLIPLETTETASAWEITRDFFSDIWVFAAYASVTATFIGLAVSVIVWASLQIDYHNLVYRDSDEPDAQGGDMLAEEGAGQHGGSEPEQGAA</sequence>
<evidence type="ECO:0000256" key="1">
    <source>
        <dbReference type="SAM" id="MobiDB-lite"/>
    </source>
</evidence>
<keyword evidence="2" id="KW-0812">Transmembrane</keyword>
<protein>
    <submittedName>
        <fullName evidence="3">Uncharacterized protein</fullName>
    </submittedName>
</protein>
<dbReference type="EMBL" id="FOZW01000001">
    <property type="protein sequence ID" value="SFS37715.1"/>
    <property type="molecule type" value="Genomic_DNA"/>
</dbReference>
<reference evidence="4" key="1">
    <citation type="submission" date="2016-10" db="EMBL/GenBank/DDBJ databases">
        <authorList>
            <person name="Varghese N."/>
            <person name="Submissions S."/>
        </authorList>
    </citation>
    <scope>NUCLEOTIDE SEQUENCE [LARGE SCALE GENOMIC DNA]</scope>
    <source>
        <strain evidence="4">DSM 26894</strain>
    </source>
</reference>
<accession>A0A1I6PC92</accession>
<gene>
    <name evidence="3" type="ORF">SAMN04488050_101437</name>
</gene>
<organism evidence="3 4">
    <name type="scientific">Alloyangia pacifica</name>
    <dbReference type="NCBI Taxonomy" id="311180"/>
    <lineage>
        <taxon>Bacteria</taxon>
        <taxon>Pseudomonadati</taxon>
        <taxon>Pseudomonadota</taxon>
        <taxon>Alphaproteobacteria</taxon>
        <taxon>Rhodobacterales</taxon>
        <taxon>Roseobacteraceae</taxon>
        <taxon>Alloyangia</taxon>
    </lineage>
</organism>
<keyword evidence="2" id="KW-0472">Membrane</keyword>
<evidence type="ECO:0000313" key="4">
    <source>
        <dbReference type="Proteomes" id="UP000199392"/>
    </source>
</evidence>
<evidence type="ECO:0000256" key="2">
    <source>
        <dbReference type="SAM" id="Phobius"/>
    </source>
</evidence>
<feature type="transmembrane region" description="Helical" evidence="2">
    <location>
        <begin position="464"/>
        <end position="485"/>
    </location>
</feature>
<feature type="transmembrane region" description="Helical" evidence="2">
    <location>
        <begin position="613"/>
        <end position="639"/>
    </location>
</feature>
<proteinExistence type="predicted"/>